<dbReference type="PANTHER" id="PTHR42695:SF5">
    <property type="entry name" value="GLUTAMINE AMIDOTRANSFERASE YLR126C-RELATED"/>
    <property type="match status" value="1"/>
</dbReference>
<dbReference type="PROSITE" id="PS51273">
    <property type="entry name" value="GATASE_TYPE_1"/>
    <property type="match status" value="1"/>
</dbReference>
<dbReference type="EMBL" id="JAHRHJ020000008">
    <property type="protein sequence ID" value="KAH9305433.1"/>
    <property type="molecule type" value="Genomic_DNA"/>
</dbReference>
<dbReference type="GO" id="GO:0005829">
    <property type="term" value="C:cytosol"/>
    <property type="evidence" value="ECO:0007669"/>
    <property type="project" value="TreeGrafter"/>
</dbReference>
<evidence type="ECO:0000256" key="1">
    <source>
        <dbReference type="ARBA" id="ARBA00011083"/>
    </source>
</evidence>
<evidence type="ECO:0000313" key="3">
    <source>
        <dbReference type="EMBL" id="KAH9305433.1"/>
    </source>
</evidence>
<dbReference type="CDD" id="cd01741">
    <property type="entry name" value="GATase1_1"/>
    <property type="match status" value="1"/>
</dbReference>
<dbReference type="Proteomes" id="UP000824469">
    <property type="component" value="Unassembled WGS sequence"/>
</dbReference>
<dbReference type="SUPFAM" id="SSF52317">
    <property type="entry name" value="Class I glutamine amidotransferase-like"/>
    <property type="match status" value="1"/>
</dbReference>
<keyword evidence="4" id="KW-1185">Reference proteome</keyword>
<dbReference type="Pfam" id="PF00117">
    <property type="entry name" value="GATase"/>
    <property type="match status" value="1"/>
</dbReference>
<dbReference type="AlphaFoldDB" id="A0AA38KE25"/>
<comment type="similarity">
    <text evidence="1">Belongs to the peptidase C26 family.</text>
</comment>
<comment type="caution">
    <text evidence="3">The sequence shown here is derived from an EMBL/GenBank/DDBJ whole genome shotgun (WGS) entry which is preliminary data.</text>
</comment>
<feature type="non-terminal residue" evidence="3">
    <location>
        <position position="213"/>
    </location>
</feature>
<dbReference type="InterPro" id="IPR044992">
    <property type="entry name" value="ChyE-like"/>
</dbReference>
<name>A0AA38KE25_TAXCH</name>
<dbReference type="OMA" id="IEENFLC"/>
<dbReference type="InterPro" id="IPR029062">
    <property type="entry name" value="Class_I_gatase-like"/>
</dbReference>
<organism evidence="3 4">
    <name type="scientific">Taxus chinensis</name>
    <name type="common">Chinese yew</name>
    <name type="synonym">Taxus wallichiana var. chinensis</name>
    <dbReference type="NCBI Taxonomy" id="29808"/>
    <lineage>
        <taxon>Eukaryota</taxon>
        <taxon>Viridiplantae</taxon>
        <taxon>Streptophyta</taxon>
        <taxon>Embryophyta</taxon>
        <taxon>Tracheophyta</taxon>
        <taxon>Spermatophyta</taxon>
        <taxon>Pinopsida</taxon>
        <taxon>Pinidae</taxon>
        <taxon>Conifers II</taxon>
        <taxon>Cupressales</taxon>
        <taxon>Taxaceae</taxon>
        <taxon>Taxus</taxon>
    </lineage>
</organism>
<gene>
    <name evidence="3" type="ORF">KI387_009837</name>
</gene>
<evidence type="ECO:0000313" key="4">
    <source>
        <dbReference type="Proteomes" id="UP000824469"/>
    </source>
</evidence>
<proteinExistence type="inferred from homology"/>
<sequence length="213" mass="23759">MGNKRFGVLLAAPATNYVKKTHGGYFNLFVKMMGEEGETWDMFRAYDRHLPALDDLHKYDGFLITGSKSDAHGDALWVLQLCELLRNIHAKRIKVVGICFGHQVLCRALGGKVVRSCVGWDIGSTTITFNSSIFTKTYLHGLKIPATLDIIQCHQDEVTEIPCGADIIASSSKTKVEMFCMEDHILGIQGHPEYTTDILLHLTDNLYKDAVLT</sequence>
<dbReference type="Gene3D" id="3.40.50.880">
    <property type="match status" value="1"/>
</dbReference>
<dbReference type="PANTHER" id="PTHR42695">
    <property type="entry name" value="GLUTAMINE AMIDOTRANSFERASE YLR126C-RELATED"/>
    <property type="match status" value="1"/>
</dbReference>
<protein>
    <recommendedName>
        <fullName evidence="2">Glutamine amidotransferase domain-containing protein</fullName>
    </recommendedName>
</protein>
<reference evidence="3 4" key="1">
    <citation type="journal article" date="2021" name="Nat. Plants">
        <title>The Taxus genome provides insights into paclitaxel biosynthesis.</title>
        <authorList>
            <person name="Xiong X."/>
            <person name="Gou J."/>
            <person name="Liao Q."/>
            <person name="Li Y."/>
            <person name="Zhou Q."/>
            <person name="Bi G."/>
            <person name="Li C."/>
            <person name="Du R."/>
            <person name="Wang X."/>
            <person name="Sun T."/>
            <person name="Guo L."/>
            <person name="Liang H."/>
            <person name="Lu P."/>
            <person name="Wu Y."/>
            <person name="Zhang Z."/>
            <person name="Ro D.K."/>
            <person name="Shang Y."/>
            <person name="Huang S."/>
            <person name="Yan J."/>
        </authorList>
    </citation>
    <scope>NUCLEOTIDE SEQUENCE [LARGE SCALE GENOMIC DNA]</scope>
    <source>
        <strain evidence="3">Ta-2019</strain>
    </source>
</reference>
<dbReference type="InterPro" id="IPR017926">
    <property type="entry name" value="GATASE"/>
</dbReference>
<evidence type="ECO:0000259" key="2">
    <source>
        <dbReference type="Pfam" id="PF00117"/>
    </source>
</evidence>
<feature type="domain" description="Glutamine amidotransferase" evidence="2">
    <location>
        <begin position="52"/>
        <end position="195"/>
    </location>
</feature>
<accession>A0AA38KE25</accession>